<dbReference type="GO" id="GO:0043952">
    <property type="term" value="P:protein transport by the Sec complex"/>
    <property type="evidence" value="ECO:0007669"/>
    <property type="project" value="UniProtKB-UniRule"/>
</dbReference>
<dbReference type="PANTHER" id="PTHR30081">
    <property type="entry name" value="PROTEIN-EXPORT MEMBRANE PROTEIN SEC"/>
    <property type="match status" value="1"/>
</dbReference>
<feature type="transmembrane region" description="Helical" evidence="9">
    <location>
        <begin position="509"/>
        <end position="531"/>
    </location>
</feature>
<dbReference type="HAMAP" id="MF_01463_B">
    <property type="entry name" value="SecD_B"/>
    <property type="match status" value="1"/>
</dbReference>
<evidence type="ECO:0000256" key="7">
    <source>
        <dbReference type="ARBA" id="ARBA00023010"/>
    </source>
</evidence>
<evidence type="ECO:0000256" key="9">
    <source>
        <dbReference type="HAMAP-Rule" id="MF_01463"/>
    </source>
</evidence>
<sequence length="580" mass="64109">MKKRTRFIIILAVLAVCLFCLWPSINWYFLTSKEDQSLALGSRDKIREYAVEMASLDYNKLIELANTTDENTPVPEEYSYLVKIAKKNYKSEGKTLPSVWSAAAVCRGFTPYTLSQAIEERYRSRILKIKSYQENAVQLGLDLSGGMSLVIKADLDAVVNNLDPEMTTGVDVEYIKNDAMNQVMEILNSRIDRFGLSEPVIRRQGTDRIYVEIPGASDSDRINSIVMGQGMLAFHLVDDEATSKFSEYYANNRYNTFDSEGNLLNPEIIPEDTMVLGYYAKDEYDLDVLQGYLVVKKEPALEGRHITSASVSSTDTRKPAVAFRLDSEGAVIFGEFTAANVGKNLCIVSDGKIRSYATIREAIPNGSVQLSGFSYDEAENISTVLKTAWLDVPLQLENQQVIGASMGAATIRSGLMALVIGLASVMVFMLIWYKGAGINAIVAQILNLYIMFSFLSAFNLTLSLSSIAGMILTIGMAVDANVVIFERIKDELRLGKDRASAVFAGFQHAFWAIMDSNITTFIAAMFLSQIGTGSIQGFAVSLAIGVISSVFTALFVSRLMFDFGTDVMKKTKISIAWRIK</sequence>
<dbReference type="Pfam" id="PF02355">
    <property type="entry name" value="SecD_SecF_C"/>
    <property type="match status" value="1"/>
</dbReference>
<reference evidence="13" key="2">
    <citation type="journal article" date="2021" name="PeerJ">
        <title>Extensive microbial diversity within the chicken gut microbiome revealed by metagenomics and culture.</title>
        <authorList>
            <person name="Gilroy R."/>
            <person name="Ravi A."/>
            <person name="Getino M."/>
            <person name="Pursley I."/>
            <person name="Horton D.L."/>
            <person name="Alikhan N.F."/>
            <person name="Baker D."/>
            <person name="Gharbi K."/>
            <person name="Hall N."/>
            <person name="Watson M."/>
            <person name="Adriaenssens E.M."/>
            <person name="Foster-Nyarko E."/>
            <person name="Jarju S."/>
            <person name="Secka A."/>
            <person name="Antonio M."/>
            <person name="Oren A."/>
            <person name="Chaudhuri R.R."/>
            <person name="La Ragione R."/>
            <person name="Hildebrand F."/>
            <person name="Pallen M.J."/>
        </authorList>
    </citation>
    <scope>NUCLEOTIDE SEQUENCE</scope>
    <source>
        <strain evidence="13">10532</strain>
    </source>
</reference>
<dbReference type="Pfam" id="PF22599">
    <property type="entry name" value="SecDF_P1_head"/>
    <property type="match status" value="1"/>
</dbReference>
<comment type="similarity">
    <text evidence="9">Belongs to the SecD/SecF family. SecD subfamily.</text>
</comment>
<dbReference type="InterPro" id="IPR048631">
    <property type="entry name" value="SecD_1st"/>
</dbReference>
<feature type="transmembrane region" description="Helical" evidence="9">
    <location>
        <begin position="467"/>
        <end position="488"/>
    </location>
</feature>
<dbReference type="GO" id="GO:0005886">
    <property type="term" value="C:plasma membrane"/>
    <property type="evidence" value="ECO:0007669"/>
    <property type="project" value="UniProtKB-SubCell"/>
</dbReference>
<comment type="subunit">
    <text evidence="9">Forms a complex with SecF. Part of the essential Sec protein translocation apparatus which comprises SecA, SecYEG and auxiliary proteins SecDF. Other proteins may also be involved.</text>
</comment>
<keyword evidence="5 9" id="KW-0653">Protein transport</keyword>
<evidence type="ECO:0000313" key="13">
    <source>
        <dbReference type="EMBL" id="MBO8457334.1"/>
    </source>
</evidence>
<dbReference type="Gene3D" id="3.30.1360.200">
    <property type="match status" value="1"/>
</dbReference>
<dbReference type="Proteomes" id="UP000823638">
    <property type="component" value="Unassembled WGS sequence"/>
</dbReference>
<dbReference type="InterPro" id="IPR055344">
    <property type="entry name" value="SecD_SecF_C_bact"/>
</dbReference>
<proteinExistence type="inferred from homology"/>
<feature type="transmembrane region" description="Helical" evidence="9">
    <location>
        <begin position="440"/>
        <end position="461"/>
    </location>
</feature>
<feature type="transmembrane region" description="Helical" evidence="9">
    <location>
        <begin position="414"/>
        <end position="433"/>
    </location>
</feature>
<dbReference type="InterPro" id="IPR005791">
    <property type="entry name" value="SecD"/>
</dbReference>
<evidence type="ECO:0000256" key="1">
    <source>
        <dbReference type="ARBA" id="ARBA00004651"/>
    </source>
</evidence>
<comment type="function">
    <text evidence="9">Part of the Sec protein translocase complex. Interacts with the SecYEG preprotein conducting channel. SecDF uses the proton motive force (PMF) to complete protein translocation after the ATP-dependent function of SecA.</text>
</comment>
<dbReference type="InterPro" id="IPR022813">
    <property type="entry name" value="SecD/SecF_arch_bac"/>
</dbReference>
<evidence type="ECO:0000256" key="8">
    <source>
        <dbReference type="ARBA" id="ARBA00023136"/>
    </source>
</evidence>
<keyword evidence="3 9" id="KW-1003">Cell membrane</keyword>
<keyword evidence="2 9" id="KW-0813">Transport</keyword>
<comment type="subcellular location">
    <subcellularLocation>
        <location evidence="1 9">Cell membrane</location>
        <topology evidence="1 9">Multi-pass membrane protein</topology>
    </subcellularLocation>
</comment>
<evidence type="ECO:0000259" key="12">
    <source>
        <dbReference type="Pfam" id="PF22599"/>
    </source>
</evidence>
<evidence type="ECO:0000256" key="6">
    <source>
        <dbReference type="ARBA" id="ARBA00022989"/>
    </source>
</evidence>
<gene>
    <name evidence="9 13" type="primary">secD</name>
    <name evidence="13" type="ORF">IAA81_03795</name>
</gene>
<feature type="domain" description="Protein translocase subunit SecDF P1" evidence="11">
    <location>
        <begin position="180"/>
        <end position="239"/>
    </location>
</feature>
<keyword evidence="6 9" id="KW-1133">Transmembrane helix</keyword>
<name>A0A9D9HNL7_9SPIR</name>
<dbReference type="GO" id="GO:0065002">
    <property type="term" value="P:intracellular protein transmembrane transport"/>
    <property type="evidence" value="ECO:0007669"/>
    <property type="project" value="UniProtKB-UniRule"/>
</dbReference>
<dbReference type="NCBIfam" id="TIGR01129">
    <property type="entry name" value="secD"/>
    <property type="match status" value="1"/>
</dbReference>
<reference evidence="13" key="1">
    <citation type="submission" date="2020-10" db="EMBL/GenBank/DDBJ databases">
        <authorList>
            <person name="Gilroy R."/>
        </authorList>
    </citation>
    <scope>NUCLEOTIDE SEQUENCE</scope>
    <source>
        <strain evidence="13">10532</strain>
    </source>
</reference>
<feature type="domain" description="SecDF P1 head subdomain" evidence="12">
    <location>
        <begin position="292"/>
        <end position="390"/>
    </location>
</feature>
<evidence type="ECO:0000259" key="11">
    <source>
        <dbReference type="Pfam" id="PF21760"/>
    </source>
</evidence>
<dbReference type="Pfam" id="PF21760">
    <property type="entry name" value="SecD_1st"/>
    <property type="match status" value="1"/>
</dbReference>
<dbReference type="PANTHER" id="PTHR30081:SF1">
    <property type="entry name" value="PROTEIN TRANSLOCASE SUBUNIT SECD"/>
    <property type="match status" value="1"/>
</dbReference>
<evidence type="ECO:0000256" key="5">
    <source>
        <dbReference type="ARBA" id="ARBA00022927"/>
    </source>
</evidence>
<dbReference type="EMBL" id="JADIMM010000054">
    <property type="protein sequence ID" value="MBO8457334.1"/>
    <property type="molecule type" value="Genomic_DNA"/>
</dbReference>
<dbReference type="GO" id="GO:0006605">
    <property type="term" value="P:protein targeting"/>
    <property type="evidence" value="ECO:0007669"/>
    <property type="project" value="UniProtKB-UniRule"/>
</dbReference>
<feature type="transmembrane region" description="Helical" evidence="9">
    <location>
        <begin position="537"/>
        <end position="561"/>
    </location>
</feature>
<comment type="caution">
    <text evidence="13">The sequence shown here is derived from an EMBL/GenBank/DDBJ whole genome shotgun (WGS) entry which is preliminary data.</text>
</comment>
<keyword evidence="8 9" id="KW-0472">Membrane</keyword>
<dbReference type="InterPro" id="IPR048634">
    <property type="entry name" value="SecD_SecF_C"/>
</dbReference>
<evidence type="ECO:0000256" key="4">
    <source>
        <dbReference type="ARBA" id="ARBA00022692"/>
    </source>
</evidence>
<evidence type="ECO:0000259" key="10">
    <source>
        <dbReference type="Pfam" id="PF02355"/>
    </source>
</evidence>
<feature type="domain" description="Protein export membrane protein SecD/SecF C-terminal" evidence="10">
    <location>
        <begin position="395"/>
        <end position="558"/>
    </location>
</feature>
<dbReference type="SUPFAM" id="SSF82866">
    <property type="entry name" value="Multidrug efflux transporter AcrB transmembrane domain"/>
    <property type="match status" value="1"/>
</dbReference>
<dbReference type="NCBIfam" id="TIGR00916">
    <property type="entry name" value="2A0604s01"/>
    <property type="match status" value="1"/>
</dbReference>
<organism evidence="13 14">
    <name type="scientific">Candidatus Gallitreponema excrementavium</name>
    <dbReference type="NCBI Taxonomy" id="2840840"/>
    <lineage>
        <taxon>Bacteria</taxon>
        <taxon>Pseudomonadati</taxon>
        <taxon>Spirochaetota</taxon>
        <taxon>Spirochaetia</taxon>
        <taxon>Spirochaetales</taxon>
        <taxon>Candidatus Gallitreponema</taxon>
    </lineage>
</organism>
<evidence type="ECO:0000256" key="3">
    <source>
        <dbReference type="ARBA" id="ARBA00022475"/>
    </source>
</evidence>
<dbReference type="AlphaFoldDB" id="A0A9D9HNL7"/>
<evidence type="ECO:0000313" key="14">
    <source>
        <dbReference type="Proteomes" id="UP000823638"/>
    </source>
</evidence>
<dbReference type="GO" id="GO:0015450">
    <property type="term" value="F:protein-transporting ATPase activity"/>
    <property type="evidence" value="ECO:0007669"/>
    <property type="project" value="InterPro"/>
</dbReference>
<protein>
    <recommendedName>
        <fullName evidence="9">Protein translocase subunit SecD</fullName>
    </recommendedName>
</protein>
<accession>A0A9D9HNL7</accession>
<evidence type="ECO:0000256" key="2">
    <source>
        <dbReference type="ARBA" id="ARBA00022448"/>
    </source>
</evidence>
<dbReference type="Gene3D" id="3.30.70.3400">
    <property type="match status" value="1"/>
</dbReference>
<feature type="transmembrane region" description="Helical" evidence="9">
    <location>
        <begin position="7"/>
        <end position="30"/>
    </location>
</feature>
<dbReference type="InterPro" id="IPR001036">
    <property type="entry name" value="Acrflvin-R"/>
</dbReference>
<dbReference type="Gene3D" id="1.20.1640.10">
    <property type="entry name" value="Multidrug efflux transporter AcrB transmembrane domain"/>
    <property type="match status" value="1"/>
</dbReference>
<keyword evidence="4 9" id="KW-0812">Transmembrane</keyword>
<keyword evidence="7 9" id="KW-0811">Translocation</keyword>
<dbReference type="PRINTS" id="PR00702">
    <property type="entry name" value="ACRIFLAVINRP"/>
</dbReference>
<dbReference type="InterPro" id="IPR054384">
    <property type="entry name" value="SecDF_P1_head"/>
</dbReference>